<keyword evidence="4" id="KW-1185">Reference proteome</keyword>
<protein>
    <submittedName>
        <fullName evidence="3">Uncharacterized protein</fullName>
    </submittedName>
</protein>
<evidence type="ECO:0000313" key="4">
    <source>
        <dbReference type="Proteomes" id="UP001153636"/>
    </source>
</evidence>
<sequence length="250" mass="28008">MHLNCTDLKADDRVTRQKLRCIKIVCNRSSSIVDQFSEVKGILETFKINIDKKVDSFDEKLKGIQNNIESFNNQLSEFKDQVKNSESVRSPEFIGTVTAEAVARMRRAKNILIRGVAEAQGDSAVKKEQLHLILTSVGSTAEMVSFYRIGKPNSNNKYPRMIKVTFQCESDEFYLQEHQKPSSSATKARAPYVYNRLSARTKLHPPDQKSRRVDTGCCDPKTPSIRSVVVADSAHVEAPPTSLPNSPPPP</sequence>
<gene>
    <name evidence="3" type="ORF">PSYICH_LOCUS10754</name>
</gene>
<feature type="coiled-coil region" evidence="1">
    <location>
        <begin position="54"/>
        <end position="88"/>
    </location>
</feature>
<organism evidence="3 4">
    <name type="scientific">Psylliodes chrysocephalus</name>
    <dbReference type="NCBI Taxonomy" id="3402493"/>
    <lineage>
        <taxon>Eukaryota</taxon>
        <taxon>Metazoa</taxon>
        <taxon>Ecdysozoa</taxon>
        <taxon>Arthropoda</taxon>
        <taxon>Hexapoda</taxon>
        <taxon>Insecta</taxon>
        <taxon>Pterygota</taxon>
        <taxon>Neoptera</taxon>
        <taxon>Endopterygota</taxon>
        <taxon>Coleoptera</taxon>
        <taxon>Polyphaga</taxon>
        <taxon>Cucujiformia</taxon>
        <taxon>Chrysomeloidea</taxon>
        <taxon>Chrysomelidae</taxon>
        <taxon>Galerucinae</taxon>
        <taxon>Alticini</taxon>
        <taxon>Psylliodes</taxon>
    </lineage>
</organism>
<name>A0A9P0GBH7_9CUCU</name>
<proteinExistence type="predicted"/>
<evidence type="ECO:0000256" key="2">
    <source>
        <dbReference type="SAM" id="MobiDB-lite"/>
    </source>
</evidence>
<accession>A0A9P0GBH7</accession>
<dbReference type="EMBL" id="OV651816">
    <property type="protein sequence ID" value="CAH1109474.1"/>
    <property type="molecule type" value="Genomic_DNA"/>
</dbReference>
<evidence type="ECO:0000256" key="1">
    <source>
        <dbReference type="SAM" id="Coils"/>
    </source>
</evidence>
<dbReference type="Proteomes" id="UP001153636">
    <property type="component" value="Chromosome 4"/>
</dbReference>
<dbReference type="OrthoDB" id="6802816at2759"/>
<dbReference type="AlphaFoldDB" id="A0A9P0GBH7"/>
<feature type="region of interest" description="Disordered" evidence="2">
    <location>
        <begin position="197"/>
        <end position="250"/>
    </location>
</feature>
<keyword evidence="1" id="KW-0175">Coiled coil</keyword>
<reference evidence="3" key="1">
    <citation type="submission" date="2022-01" db="EMBL/GenBank/DDBJ databases">
        <authorList>
            <person name="King R."/>
        </authorList>
    </citation>
    <scope>NUCLEOTIDE SEQUENCE</scope>
</reference>
<feature type="compositionally biased region" description="Pro residues" evidence="2">
    <location>
        <begin position="241"/>
        <end position="250"/>
    </location>
</feature>
<evidence type="ECO:0000313" key="3">
    <source>
        <dbReference type="EMBL" id="CAH1109474.1"/>
    </source>
</evidence>
<feature type="compositionally biased region" description="Basic and acidic residues" evidence="2">
    <location>
        <begin position="204"/>
        <end position="214"/>
    </location>
</feature>